<accession>A0ABD2Q8G8</accession>
<dbReference type="EMBL" id="JBJKFK010000665">
    <property type="protein sequence ID" value="KAL3315783.1"/>
    <property type="molecule type" value="Genomic_DNA"/>
</dbReference>
<keyword evidence="2" id="KW-1185">Reference proteome</keyword>
<proteinExistence type="predicted"/>
<dbReference type="Gene3D" id="1.10.246.140">
    <property type="match status" value="1"/>
</dbReference>
<dbReference type="InterPro" id="IPR018783">
    <property type="entry name" value="TF_ENY2"/>
</dbReference>
<dbReference type="Proteomes" id="UP001626550">
    <property type="component" value="Unassembled WGS sequence"/>
</dbReference>
<organism evidence="1 2">
    <name type="scientific">Cichlidogyrus casuarinus</name>
    <dbReference type="NCBI Taxonomy" id="1844966"/>
    <lineage>
        <taxon>Eukaryota</taxon>
        <taxon>Metazoa</taxon>
        <taxon>Spiralia</taxon>
        <taxon>Lophotrochozoa</taxon>
        <taxon>Platyhelminthes</taxon>
        <taxon>Monogenea</taxon>
        <taxon>Monopisthocotylea</taxon>
        <taxon>Dactylogyridea</taxon>
        <taxon>Ancyrocephalidae</taxon>
        <taxon>Cichlidogyrus</taxon>
    </lineage>
</organism>
<gene>
    <name evidence="1" type="ORF">Ciccas_005577</name>
</gene>
<dbReference type="Pfam" id="PF10163">
    <property type="entry name" value="EnY2"/>
    <property type="match status" value="1"/>
</dbReference>
<dbReference type="InterPro" id="IPR038212">
    <property type="entry name" value="TF_EnY2_sf"/>
</dbReference>
<dbReference type="AlphaFoldDB" id="A0ABD2Q8G8"/>
<reference evidence="1 2" key="1">
    <citation type="submission" date="2024-11" db="EMBL/GenBank/DDBJ databases">
        <title>Adaptive evolution of stress response genes in parasites aligns with host niche diversity.</title>
        <authorList>
            <person name="Hahn C."/>
            <person name="Resl P."/>
        </authorList>
    </citation>
    <scope>NUCLEOTIDE SEQUENCE [LARGE SCALE GENOMIC DNA]</scope>
    <source>
        <strain evidence="1">EGGRZ-B1_66</strain>
        <tissue evidence="1">Body</tissue>
    </source>
</reference>
<name>A0ABD2Q8G8_9PLAT</name>
<protein>
    <submittedName>
        <fullName evidence="1">Uncharacterized protein</fullName>
    </submittedName>
</protein>
<evidence type="ECO:0000313" key="2">
    <source>
        <dbReference type="Proteomes" id="UP001626550"/>
    </source>
</evidence>
<evidence type="ECO:0000313" key="1">
    <source>
        <dbReference type="EMBL" id="KAL3315783.1"/>
    </source>
</evidence>
<sequence>MNDKQDENSSISTLENVHSLASQVVELPANMRSLDEVKRDLRNNLADTEEGKNISERIQGLLMGADNAWSLKVREACLKYMQNHQLNTFNFDEMLKTVLPIAIAAIPSSVRKDAKRMIDEAVDKTKPAAK</sequence>
<comment type="caution">
    <text evidence="1">The sequence shown here is derived from an EMBL/GenBank/DDBJ whole genome shotgun (WGS) entry which is preliminary data.</text>
</comment>